<dbReference type="InterPro" id="IPR002187">
    <property type="entry name" value="N-reg_PII"/>
</dbReference>
<dbReference type="RefSeq" id="WP_028381654.1">
    <property type="nucleotide sequence ID" value="NZ_CAAAIT010000007.1"/>
</dbReference>
<dbReference type="GO" id="GO:0030234">
    <property type="term" value="F:enzyme regulator activity"/>
    <property type="evidence" value="ECO:0007669"/>
    <property type="project" value="InterPro"/>
</dbReference>
<dbReference type="GO" id="GO:0006808">
    <property type="term" value="P:regulation of nitrogen utilization"/>
    <property type="evidence" value="ECO:0007669"/>
    <property type="project" value="InterPro"/>
</dbReference>
<dbReference type="EMBL" id="LR134173">
    <property type="protein sequence ID" value="VEB33617.1"/>
    <property type="molecule type" value="Genomic_DNA"/>
</dbReference>
<dbReference type="Proteomes" id="UP000277577">
    <property type="component" value="Chromosome"/>
</dbReference>
<evidence type="ECO:0000313" key="4">
    <source>
        <dbReference type="Proteomes" id="UP000277577"/>
    </source>
</evidence>
<dbReference type="PATRIC" id="fig|28084.5.peg.3402"/>
<keyword evidence="4" id="KW-1185">Reference proteome</keyword>
<accession>A0A0W0SCD0</accession>
<dbReference type="Proteomes" id="UP000054921">
    <property type="component" value="Unassembled WGS sequence"/>
</dbReference>
<sequence length="122" mass="13609">MKVIKVQERKDIGINLHPMKKIEIIVSGEHEQLISSMMEEAKVTGFTLFRNISGKGHNGFHEGKILFNDRASLIMFLAVAPEEVIATLALGMKTLFQQNSGVMFVSDVDVARMDYFHSINGA</sequence>
<dbReference type="AlphaFoldDB" id="A0A0W0SCD0"/>
<evidence type="ECO:0000313" key="3">
    <source>
        <dbReference type="Proteomes" id="UP000054921"/>
    </source>
</evidence>
<evidence type="ECO:0000313" key="2">
    <source>
        <dbReference type="EMBL" id="VEB33617.1"/>
    </source>
</evidence>
<reference evidence="1 3" key="1">
    <citation type="submission" date="2015-11" db="EMBL/GenBank/DDBJ databases">
        <title>Genomic analysis of 38 Legionella species identifies large and diverse effector repertoires.</title>
        <authorList>
            <person name="Burstein D."/>
            <person name="Amaro F."/>
            <person name="Zusman T."/>
            <person name="Lifshitz Z."/>
            <person name="Cohen O."/>
            <person name="Gilbert J.A."/>
            <person name="Pupko T."/>
            <person name="Shuman H.A."/>
            <person name="Segal G."/>
        </authorList>
    </citation>
    <scope>NUCLEOTIDE SEQUENCE [LARGE SCALE GENOMIC DNA]</scope>
    <source>
        <strain evidence="1 3">ORW</strain>
    </source>
</reference>
<protein>
    <submittedName>
        <fullName evidence="1">Nitrogen regulatory protein P-II</fullName>
    </submittedName>
</protein>
<dbReference type="EMBL" id="LNXW01000013">
    <property type="protein sequence ID" value="KTC81114.1"/>
    <property type="molecule type" value="Genomic_DNA"/>
</dbReference>
<dbReference type="OrthoDB" id="1493510at2"/>
<dbReference type="SUPFAM" id="SSF54913">
    <property type="entry name" value="GlnB-like"/>
    <property type="match status" value="1"/>
</dbReference>
<dbReference type="STRING" id="28084.Lche_3134"/>
<dbReference type="PROSITE" id="PS51343">
    <property type="entry name" value="PII_GLNB_DOM"/>
    <property type="match status" value="1"/>
</dbReference>
<dbReference type="InterPro" id="IPR015867">
    <property type="entry name" value="N-reg_PII/ATP_PRibTrfase_C"/>
</dbReference>
<gene>
    <name evidence="1" type="ORF">Lche_3134</name>
    <name evidence="2" type="ORF">NCTC11976_00426</name>
</gene>
<evidence type="ECO:0000313" key="1">
    <source>
        <dbReference type="EMBL" id="KTC81114.1"/>
    </source>
</evidence>
<dbReference type="Gene3D" id="3.30.70.120">
    <property type="match status" value="1"/>
</dbReference>
<name>A0A0W0SCD0_9GAMM</name>
<reference evidence="2 4" key="2">
    <citation type="submission" date="2018-12" db="EMBL/GenBank/DDBJ databases">
        <authorList>
            <consortium name="Pathogen Informatics"/>
        </authorList>
    </citation>
    <scope>NUCLEOTIDE SEQUENCE [LARGE SCALE GENOMIC DNA]</scope>
    <source>
        <strain evidence="2 4">NCTC11976</strain>
    </source>
</reference>
<dbReference type="Pfam" id="PF00543">
    <property type="entry name" value="P-II"/>
    <property type="match status" value="1"/>
</dbReference>
<proteinExistence type="predicted"/>
<dbReference type="InterPro" id="IPR011322">
    <property type="entry name" value="N-reg_PII-like_a/b"/>
</dbReference>
<organism evidence="1 3">
    <name type="scientific">Legionella cherrii</name>
    <dbReference type="NCBI Taxonomy" id="28084"/>
    <lineage>
        <taxon>Bacteria</taxon>
        <taxon>Pseudomonadati</taxon>
        <taxon>Pseudomonadota</taxon>
        <taxon>Gammaproteobacteria</taxon>
        <taxon>Legionellales</taxon>
        <taxon>Legionellaceae</taxon>
        <taxon>Legionella</taxon>
    </lineage>
</organism>